<dbReference type="Pfam" id="PF04142">
    <property type="entry name" value="Nuc_sug_transp"/>
    <property type="match status" value="1"/>
</dbReference>
<organism evidence="8 9">
    <name type="scientific">Panagrellus redivivus</name>
    <name type="common">Microworm</name>
    <dbReference type="NCBI Taxonomy" id="6233"/>
    <lineage>
        <taxon>Eukaryota</taxon>
        <taxon>Metazoa</taxon>
        <taxon>Ecdysozoa</taxon>
        <taxon>Nematoda</taxon>
        <taxon>Chromadorea</taxon>
        <taxon>Rhabditida</taxon>
        <taxon>Tylenchina</taxon>
        <taxon>Panagrolaimomorpha</taxon>
        <taxon>Panagrolaimoidea</taxon>
        <taxon>Panagrolaimidae</taxon>
        <taxon>Panagrellus</taxon>
    </lineage>
</organism>
<dbReference type="Proteomes" id="UP000492821">
    <property type="component" value="Unassembled WGS sequence"/>
</dbReference>
<proteinExistence type="inferred from homology"/>
<feature type="transmembrane region" description="Helical" evidence="7">
    <location>
        <begin position="142"/>
        <end position="168"/>
    </location>
</feature>
<dbReference type="SUPFAM" id="SSF103481">
    <property type="entry name" value="Multidrug resistance efflux transporter EmrE"/>
    <property type="match status" value="1"/>
</dbReference>
<evidence type="ECO:0000256" key="4">
    <source>
        <dbReference type="ARBA" id="ARBA00022692"/>
    </source>
</evidence>
<dbReference type="InterPro" id="IPR037185">
    <property type="entry name" value="EmrE-like"/>
</dbReference>
<reference evidence="8" key="1">
    <citation type="journal article" date="2013" name="Genetics">
        <title>The draft genome and transcriptome of Panagrellus redivivus are shaped by the harsh demands of a free-living lifestyle.</title>
        <authorList>
            <person name="Srinivasan J."/>
            <person name="Dillman A.R."/>
            <person name="Macchietto M.G."/>
            <person name="Heikkinen L."/>
            <person name="Lakso M."/>
            <person name="Fracchia K.M."/>
            <person name="Antoshechkin I."/>
            <person name="Mortazavi A."/>
            <person name="Wong G."/>
            <person name="Sternberg P.W."/>
        </authorList>
    </citation>
    <scope>NUCLEOTIDE SEQUENCE [LARGE SCALE GENOMIC DNA]</scope>
    <source>
        <strain evidence="8">MT8872</strain>
    </source>
</reference>
<evidence type="ECO:0000256" key="2">
    <source>
        <dbReference type="ARBA" id="ARBA00009976"/>
    </source>
</evidence>
<keyword evidence="5 7" id="KW-1133">Transmembrane helix</keyword>
<evidence type="ECO:0000256" key="6">
    <source>
        <dbReference type="ARBA" id="ARBA00023136"/>
    </source>
</evidence>
<feature type="transmembrane region" description="Helical" evidence="7">
    <location>
        <begin position="261"/>
        <end position="280"/>
    </location>
</feature>
<accession>A0A7E4VAM4</accession>
<feature type="transmembrane region" description="Helical" evidence="7">
    <location>
        <begin position="220"/>
        <end position="241"/>
    </location>
</feature>
<feature type="transmembrane region" description="Helical" evidence="7">
    <location>
        <begin position="53"/>
        <end position="77"/>
    </location>
</feature>
<feature type="transmembrane region" description="Helical" evidence="7">
    <location>
        <begin position="311"/>
        <end position="330"/>
    </location>
</feature>
<keyword evidence="6 7" id="KW-0472">Membrane</keyword>
<evidence type="ECO:0000313" key="8">
    <source>
        <dbReference type="Proteomes" id="UP000492821"/>
    </source>
</evidence>
<dbReference type="InterPro" id="IPR007271">
    <property type="entry name" value="Nuc_sug_transpt"/>
</dbReference>
<evidence type="ECO:0000313" key="9">
    <source>
        <dbReference type="WBParaSite" id="Pan_g18722.t2"/>
    </source>
</evidence>
<dbReference type="AlphaFoldDB" id="A0A7E4VAM4"/>
<dbReference type="GO" id="GO:0000139">
    <property type="term" value="C:Golgi membrane"/>
    <property type="evidence" value="ECO:0007669"/>
    <property type="project" value="InterPro"/>
</dbReference>
<evidence type="ECO:0000256" key="1">
    <source>
        <dbReference type="ARBA" id="ARBA00004141"/>
    </source>
</evidence>
<reference evidence="9" key="2">
    <citation type="submission" date="2020-10" db="UniProtKB">
        <authorList>
            <consortium name="WormBaseParasite"/>
        </authorList>
    </citation>
    <scope>IDENTIFICATION</scope>
</reference>
<feature type="transmembrane region" description="Helical" evidence="7">
    <location>
        <begin position="22"/>
        <end position="41"/>
    </location>
</feature>
<name>A0A7E4VAM4_PANRE</name>
<protein>
    <submittedName>
        <fullName evidence="9">UDP-galactose transporter</fullName>
    </submittedName>
</protein>
<dbReference type="PANTHER" id="PTHR10231">
    <property type="entry name" value="NUCLEOTIDE-SUGAR TRANSMEMBRANE TRANSPORTER"/>
    <property type="match status" value="1"/>
</dbReference>
<feature type="transmembrane region" description="Helical" evidence="7">
    <location>
        <begin position="188"/>
        <end position="208"/>
    </location>
</feature>
<evidence type="ECO:0000256" key="3">
    <source>
        <dbReference type="ARBA" id="ARBA00022597"/>
    </source>
</evidence>
<keyword evidence="3" id="KW-0762">Sugar transport</keyword>
<sequence length="351" mass="38978">MTLDSFPSKINKFFGNYDAATVYKYLGIALLTLQQTSMPLMGRAARYREESEVFITTVNVFMMDVIKLVVCSTILIVSEGSIEKYVTALKSALFDDYVETVKIWVPAIIYILQNNLYYVALTNLEPSTFCVIHQLKIFTTAILLKVVLGKQLSSTQWVALVLLVVGVSNTQLQYEPPKQIEGYVEQDPVVGTIAVVTMCFTSAFAGVYMEKVLKQSTVNVWMQNVRLAIFGVVFSGVSMLYSDYETIKEDGFFRGFDGLVWILTTTNAVGGLTIAVVIKYADNILKAYAQSAAILGAAIGSWLLFDFEPNLAFLAGVIVVIVSIVLYTKYPYQAKSAPEKVAQKLIRVVRI</sequence>
<dbReference type="GO" id="GO:0015165">
    <property type="term" value="F:pyrimidine nucleotide-sugar transmembrane transporter activity"/>
    <property type="evidence" value="ECO:0007669"/>
    <property type="project" value="InterPro"/>
</dbReference>
<dbReference type="PIRSF" id="PIRSF005799">
    <property type="entry name" value="UDP-gal_transpt"/>
    <property type="match status" value="1"/>
</dbReference>
<dbReference type="NCBIfam" id="TIGR00803">
    <property type="entry name" value="nst"/>
    <property type="match status" value="1"/>
</dbReference>
<keyword evidence="4 7" id="KW-0812">Transmembrane</keyword>
<comment type="subcellular location">
    <subcellularLocation>
        <location evidence="1">Membrane</location>
        <topology evidence="1">Multi-pass membrane protein</topology>
    </subcellularLocation>
</comment>
<evidence type="ECO:0000256" key="7">
    <source>
        <dbReference type="SAM" id="Phobius"/>
    </source>
</evidence>
<keyword evidence="3" id="KW-0813">Transport</keyword>
<dbReference type="WBParaSite" id="Pan_g18722.t2">
    <property type="protein sequence ID" value="Pan_g18722.t2"/>
    <property type="gene ID" value="Pan_g18722"/>
</dbReference>
<evidence type="ECO:0000256" key="5">
    <source>
        <dbReference type="ARBA" id="ARBA00022989"/>
    </source>
</evidence>
<keyword evidence="8" id="KW-1185">Reference proteome</keyword>
<comment type="similarity">
    <text evidence="2">Belongs to the nucleotide-sugar transporter family. SLC35A subfamily.</text>
</comment>
<feature type="transmembrane region" description="Helical" evidence="7">
    <location>
        <begin position="287"/>
        <end position="305"/>
    </location>
</feature>